<feature type="domain" description="GFO/IDH/MocA-like oxidoreductase" evidence="2">
    <location>
        <begin position="154"/>
        <end position="228"/>
    </location>
</feature>
<dbReference type="GO" id="GO:0000166">
    <property type="term" value="F:nucleotide binding"/>
    <property type="evidence" value="ECO:0007669"/>
    <property type="project" value="InterPro"/>
</dbReference>
<dbReference type="Pfam" id="PF22725">
    <property type="entry name" value="GFO_IDH_MocA_C3"/>
    <property type="match status" value="1"/>
</dbReference>
<evidence type="ECO:0000313" key="3">
    <source>
        <dbReference type="EMBL" id="SMD22998.1"/>
    </source>
</evidence>
<evidence type="ECO:0000259" key="2">
    <source>
        <dbReference type="Pfam" id="PF22725"/>
    </source>
</evidence>
<protein>
    <submittedName>
        <fullName evidence="3">Predicted dehydrogenase</fullName>
    </submittedName>
</protein>
<dbReference type="SUPFAM" id="SSF51735">
    <property type="entry name" value="NAD(P)-binding Rossmann-fold domains"/>
    <property type="match status" value="1"/>
</dbReference>
<evidence type="ECO:0000313" key="4">
    <source>
        <dbReference type="Proteomes" id="UP000192674"/>
    </source>
</evidence>
<dbReference type="InterPro" id="IPR055170">
    <property type="entry name" value="GFO_IDH_MocA-like_dom"/>
</dbReference>
<dbReference type="Proteomes" id="UP000192674">
    <property type="component" value="Unassembled WGS sequence"/>
</dbReference>
<dbReference type="InterPro" id="IPR051450">
    <property type="entry name" value="Gfo/Idh/MocA_Oxidoreductases"/>
</dbReference>
<feature type="domain" description="Gfo/Idh/MocA-like oxidoreductase N-terminal" evidence="1">
    <location>
        <begin position="5"/>
        <end position="118"/>
    </location>
</feature>
<dbReference type="SUPFAM" id="SSF55347">
    <property type="entry name" value="Glyceraldehyde-3-phosphate dehydrogenase-like, C-terminal domain"/>
    <property type="match status" value="1"/>
</dbReference>
<keyword evidence="4" id="KW-1185">Reference proteome</keyword>
<proteinExistence type="predicted"/>
<name>A0A1Y5Y1M2_KIBAR</name>
<sequence>MSARLRVLLVGAGRMGARHAKVIAANERCDLIRVVDPCERTGRAVAEQVGAAWRPELDTLSDVNAVMVAACTEVHHDLAVQILRQGKPLLVEKPLCDDFAACREVVRLADQRDIPLMCGLLERYNPAVMTAMTIVDSPLHMTSVRRAPYASRIRTGVAWDLLVHDIDVALRVFGGRLPDTVNATTGYFHSQSAERAEDVVDAVLRFPGGRLATASASRVDQRRLRTIVITEIDRVVEVDLLHNEVLVVRQAGDSTIVDTPDLVSARTPLETQLDRFLDIVGGDICGRAERRSILPVHHVISSILDTVPVSAVA</sequence>
<dbReference type="OrthoDB" id="9815825at2"/>
<organism evidence="3 4">
    <name type="scientific">Kibdelosporangium aridum</name>
    <dbReference type="NCBI Taxonomy" id="2030"/>
    <lineage>
        <taxon>Bacteria</taxon>
        <taxon>Bacillati</taxon>
        <taxon>Actinomycetota</taxon>
        <taxon>Actinomycetes</taxon>
        <taxon>Pseudonocardiales</taxon>
        <taxon>Pseudonocardiaceae</taxon>
        <taxon>Kibdelosporangium</taxon>
    </lineage>
</organism>
<dbReference type="EMBL" id="FWXV01000008">
    <property type="protein sequence ID" value="SMD22998.1"/>
    <property type="molecule type" value="Genomic_DNA"/>
</dbReference>
<dbReference type="RefSeq" id="WP_084431817.1">
    <property type="nucleotide sequence ID" value="NZ_FWXV01000008.1"/>
</dbReference>
<dbReference type="AlphaFoldDB" id="A0A1Y5Y1M2"/>
<evidence type="ECO:0000259" key="1">
    <source>
        <dbReference type="Pfam" id="PF01408"/>
    </source>
</evidence>
<dbReference type="PANTHER" id="PTHR43377:SF1">
    <property type="entry name" value="BILIVERDIN REDUCTASE A"/>
    <property type="match status" value="1"/>
</dbReference>
<dbReference type="InterPro" id="IPR036291">
    <property type="entry name" value="NAD(P)-bd_dom_sf"/>
</dbReference>
<gene>
    <name evidence="3" type="ORF">SAMN05661093_07779</name>
</gene>
<dbReference type="InterPro" id="IPR000683">
    <property type="entry name" value="Gfo/Idh/MocA-like_OxRdtase_N"/>
</dbReference>
<dbReference type="Gene3D" id="3.40.50.720">
    <property type="entry name" value="NAD(P)-binding Rossmann-like Domain"/>
    <property type="match status" value="1"/>
</dbReference>
<accession>A0A1Y5Y1M2</accession>
<dbReference type="Pfam" id="PF01408">
    <property type="entry name" value="GFO_IDH_MocA"/>
    <property type="match status" value="1"/>
</dbReference>
<dbReference type="Gene3D" id="3.30.360.10">
    <property type="entry name" value="Dihydrodipicolinate Reductase, domain 2"/>
    <property type="match status" value="1"/>
</dbReference>
<dbReference type="PANTHER" id="PTHR43377">
    <property type="entry name" value="BILIVERDIN REDUCTASE A"/>
    <property type="match status" value="1"/>
</dbReference>
<reference evidence="3 4" key="1">
    <citation type="submission" date="2017-04" db="EMBL/GenBank/DDBJ databases">
        <authorList>
            <person name="Afonso C.L."/>
            <person name="Miller P.J."/>
            <person name="Scott M.A."/>
            <person name="Spackman E."/>
            <person name="Goraichik I."/>
            <person name="Dimitrov K.M."/>
            <person name="Suarez D.L."/>
            <person name="Swayne D.E."/>
        </authorList>
    </citation>
    <scope>NUCLEOTIDE SEQUENCE [LARGE SCALE GENOMIC DNA]</scope>
    <source>
        <strain evidence="3 4">DSM 43828</strain>
    </source>
</reference>